<dbReference type="SMART" id="SM00204">
    <property type="entry name" value="TGFB"/>
    <property type="match status" value="1"/>
</dbReference>
<dbReference type="InterPro" id="IPR001839">
    <property type="entry name" value="TGF-b_C"/>
</dbReference>
<name>A0A922KSI2_DERFA</name>
<protein>
    <recommendedName>
        <fullName evidence="6">TGF-beta family profile domain-containing protein</fullName>
    </recommendedName>
</protein>
<feature type="compositionally biased region" description="Basic and acidic residues" evidence="5">
    <location>
        <begin position="221"/>
        <end position="234"/>
    </location>
</feature>
<dbReference type="GO" id="GO:0008083">
    <property type="term" value="F:growth factor activity"/>
    <property type="evidence" value="ECO:0007669"/>
    <property type="project" value="UniProtKB-KW"/>
</dbReference>
<comment type="caution">
    <text evidence="7">The sequence shown here is derived from an EMBL/GenBank/DDBJ whole genome shotgun (WGS) entry which is preliminary data.</text>
</comment>
<dbReference type="PANTHER" id="PTHR11848:SF262">
    <property type="entry name" value="LD29161P"/>
    <property type="match status" value="1"/>
</dbReference>
<reference evidence="7" key="2">
    <citation type="journal article" date="2022" name="Res Sq">
        <title>Comparative Genomics Reveals Insights into the Divergent Evolution of Astigmatic Mites and Household Pest Adaptations.</title>
        <authorList>
            <person name="Xiong Q."/>
            <person name="Wan A.T.-Y."/>
            <person name="Liu X.-Y."/>
            <person name="Fung C.S.-H."/>
            <person name="Xiao X."/>
            <person name="Malainual N."/>
            <person name="Hou J."/>
            <person name="Wang L."/>
            <person name="Wang M."/>
            <person name="Yang K."/>
            <person name="Cui Y."/>
            <person name="Leung E."/>
            <person name="Nong W."/>
            <person name="Shin S.-K."/>
            <person name="Au S."/>
            <person name="Jeong K.Y."/>
            <person name="Chew F.T."/>
            <person name="Hui J."/>
            <person name="Leung T.F."/>
            <person name="Tungtrongchitr A."/>
            <person name="Zhong N."/>
            <person name="Liu Z."/>
            <person name="Tsui S."/>
        </authorList>
    </citation>
    <scope>NUCLEOTIDE SEQUENCE</scope>
    <source>
        <strain evidence="7">Derf</strain>
        <tissue evidence="7">Whole organism</tissue>
    </source>
</reference>
<dbReference type="Gene3D" id="2.10.90.10">
    <property type="entry name" value="Cystine-knot cytokines"/>
    <property type="match status" value="2"/>
</dbReference>
<evidence type="ECO:0000256" key="3">
    <source>
        <dbReference type="ARBA" id="ARBA00022525"/>
    </source>
</evidence>
<evidence type="ECO:0000313" key="7">
    <source>
        <dbReference type="EMBL" id="KAH9493438.1"/>
    </source>
</evidence>
<keyword evidence="4" id="KW-0339">Growth factor</keyword>
<comment type="similarity">
    <text evidence="2 4">Belongs to the TGF-beta family.</text>
</comment>
<accession>A0A922KSI2</accession>
<evidence type="ECO:0000256" key="5">
    <source>
        <dbReference type="SAM" id="MobiDB-lite"/>
    </source>
</evidence>
<dbReference type="Pfam" id="PF00019">
    <property type="entry name" value="TGF_beta"/>
    <property type="match status" value="1"/>
</dbReference>
<evidence type="ECO:0000259" key="6">
    <source>
        <dbReference type="PROSITE" id="PS51362"/>
    </source>
</evidence>
<gene>
    <name evidence="7" type="ORF">DERF_014184</name>
</gene>
<evidence type="ECO:0000256" key="2">
    <source>
        <dbReference type="ARBA" id="ARBA00006656"/>
    </source>
</evidence>
<dbReference type="SUPFAM" id="SSF57501">
    <property type="entry name" value="Cystine-knot cytokines"/>
    <property type="match status" value="1"/>
</dbReference>
<sequence>MLITIYYWTIHSGHINHHRHRHRNGTKNLFKQFSLLSILFLLTSGPIIIDCNQWNHNNNNSQYNNDGEYSIANFLPSFTKSLLFWRQSDSSANISQKSVNPTPIITREISHSPVITSAALMDDSLSPYNNQSMMMINTYPSTTTILPDLNRNRQCFSCQNNGDYMYQDSNEEYRQRIEFIKEQILNKLGLKEPPKLPNQPDIDLINMYARIVGQLSTSAKRNADYTEHDEEMKKNQANSKDLDDQDLQIVYILPKHYHYYQLKSPIFDLQSIIQQSSNDNLMIKSIIILVKYKISDQSLSSPLLDLSISSVSGLIELKRNAVLHSSANKNVDDNFDLITIASPTSRLMAETTTEQQNEEQSSTMTYEYDVTNLLLLNNSQNDENDNGDNRRLDGGQNVSNGRLSSSSSSPLDMIRIYNENFEIQSSFIKIAMTNVNNNKLLRAKRSVDCTDKVSFCCRQPFYVNFTTIGWNNWILQPPGYNANYCKGMKISDNKTMLFTKRNVIGKCLFKPLSSLLFLYLTKQQKTSHHLLSSHYFPFFSFSSQTQISLIYVDNDYNIYQKNLPNMVVKSCDCA</sequence>
<dbReference type="GO" id="GO:0005125">
    <property type="term" value="F:cytokine activity"/>
    <property type="evidence" value="ECO:0007669"/>
    <property type="project" value="TreeGrafter"/>
</dbReference>
<dbReference type="Proteomes" id="UP000790347">
    <property type="component" value="Unassembled WGS sequence"/>
</dbReference>
<reference evidence="7" key="1">
    <citation type="submission" date="2013-05" db="EMBL/GenBank/DDBJ databases">
        <authorList>
            <person name="Yim A.K.Y."/>
            <person name="Chan T.F."/>
            <person name="Ji K.M."/>
            <person name="Liu X.Y."/>
            <person name="Zhou J.W."/>
            <person name="Li R.Q."/>
            <person name="Yang K.Y."/>
            <person name="Li J."/>
            <person name="Li M."/>
            <person name="Law P.T.W."/>
            <person name="Wu Y.L."/>
            <person name="Cai Z.L."/>
            <person name="Qin H."/>
            <person name="Bao Y."/>
            <person name="Leung R.K.K."/>
            <person name="Ng P.K.S."/>
            <person name="Zou J."/>
            <person name="Zhong X.J."/>
            <person name="Ran P.X."/>
            <person name="Zhong N.S."/>
            <person name="Liu Z.G."/>
            <person name="Tsui S.K.W."/>
        </authorList>
    </citation>
    <scope>NUCLEOTIDE SEQUENCE</scope>
    <source>
        <strain evidence="7">Derf</strain>
        <tissue evidence="7">Whole organism</tissue>
    </source>
</reference>
<feature type="region of interest" description="Disordered" evidence="5">
    <location>
        <begin position="220"/>
        <end position="239"/>
    </location>
</feature>
<dbReference type="InterPro" id="IPR029034">
    <property type="entry name" value="Cystine-knot_cytokine"/>
</dbReference>
<evidence type="ECO:0000256" key="1">
    <source>
        <dbReference type="ARBA" id="ARBA00004613"/>
    </source>
</evidence>
<proteinExistence type="inferred from homology"/>
<feature type="domain" description="TGF-beta family profile" evidence="6">
    <location>
        <begin position="442"/>
        <end position="574"/>
    </location>
</feature>
<dbReference type="AlphaFoldDB" id="A0A922KSI2"/>
<evidence type="ECO:0000256" key="4">
    <source>
        <dbReference type="RuleBase" id="RU000354"/>
    </source>
</evidence>
<evidence type="ECO:0000313" key="8">
    <source>
        <dbReference type="Proteomes" id="UP000790347"/>
    </source>
</evidence>
<dbReference type="PANTHER" id="PTHR11848">
    <property type="entry name" value="TGF-BETA FAMILY"/>
    <property type="match status" value="1"/>
</dbReference>
<dbReference type="Gene3D" id="2.60.120.970">
    <property type="match status" value="1"/>
</dbReference>
<keyword evidence="3" id="KW-0964">Secreted</keyword>
<feature type="region of interest" description="Disordered" evidence="5">
    <location>
        <begin position="379"/>
        <end position="408"/>
    </location>
</feature>
<keyword evidence="8" id="KW-1185">Reference proteome</keyword>
<dbReference type="CDD" id="cd13752">
    <property type="entry name" value="TGF_beta_INHB"/>
    <property type="match status" value="1"/>
</dbReference>
<organism evidence="7 8">
    <name type="scientific">Dermatophagoides farinae</name>
    <name type="common">American house dust mite</name>
    <dbReference type="NCBI Taxonomy" id="6954"/>
    <lineage>
        <taxon>Eukaryota</taxon>
        <taxon>Metazoa</taxon>
        <taxon>Ecdysozoa</taxon>
        <taxon>Arthropoda</taxon>
        <taxon>Chelicerata</taxon>
        <taxon>Arachnida</taxon>
        <taxon>Acari</taxon>
        <taxon>Acariformes</taxon>
        <taxon>Sarcoptiformes</taxon>
        <taxon>Astigmata</taxon>
        <taxon>Psoroptidia</taxon>
        <taxon>Analgoidea</taxon>
        <taxon>Pyroglyphidae</taxon>
        <taxon>Dermatophagoidinae</taxon>
        <taxon>Dermatophagoides</taxon>
    </lineage>
</organism>
<dbReference type="EMBL" id="ASGP02000008">
    <property type="protein sequence ID" value="KAH9493438.1"/>
    <property type="molecule type" value="Genomic_DNA"/>
</dbReference>
<dbReference type="PROSITE" id="PS51362">
    <property type="entry name" value="TGF_BETA_2"/>
    <property type="match status" value="1"/>
</dbReference>
<comment type="subcellular location">
    <subcellularLocation>
        <location evidence="1">Secreted</location>
    </subcellularLocation>
</comment>
<dbReference type="GO" id="GO:0005615">
    <property type="term" value="C:extracellular space"/>
    <property type="evidence" value="ECO:0007669"/>
    <property type="project" value="TreeGrafter"/>
</dbReference>
<dbReference type="InterPro" id="IPR015615">
    <property type="entry name" value="TGF-beta-rel"/>
</dbReference>